<keyword evidence="1" id="KW-0175">Coiled coil</keyword>
<keyword evidence="3" id="KW-1185">Reference proteome</keyword>
<protein>
    <submittedName>
        <fullName evidence="2">Uncharacterized protein</fullName>
    </submittedName>
</protein>
<accession>A0AAD7CNK0</accession>
<proteinExistence type="predicted"/>
<evidence type="ECO:0000256" key="1">
    <source>
        <dbReference type="SAM" id="Coils"/>
    </source>
</evidence>
<organism evidence="2 3">
    <name type="scientific">Mycena rosella</name>
    <name type="common">Pink bonnet</name>
    <name type="synonym">Agaricus rosellus</name>
    <dbReference type="NCBI Taxonomy" id="1033263"/>
    <lineage>
        <taxon>Eukaryota</taxon>
        <taxon>Fungi</taxon>
        <taxon>Dikarya</taxon>
        <taxon>Basidiomycota</taxon>
        <taxon>Agaricomycotina</taxon>
        <taxon>Agaricomycetes</taxon>
        <taxon>Agaricomycetidae</taxon>
        <taxon>Agaricales</taxon>
        <taxon>Marasmiineae</taxon>
        <taxon>Mycenaceae</taxon>
        <taxon>Mycena</taxon>
    </lineage>
</organism>
<comment type="caution">
    <text evidence="2">The sequence shown here is derived from an EMBL/GenBank/DDBJ whole genome shotgun (WGS) entry which is preliminary data.</text>
</comment>
<dbReference type="EMBL" id="JARKIE010000316">
    <property type="protein sequence ID" value="KAJ7654856.1"/>
    <property type="molecule type" value="Genomic_DNA"/>
</dbReference>
<evidence type="ECO:0000313" key="2">
    <source>
        <dbReference type="EMBL" id="KAJ7654856.1"/>
    </source>
</evidence>
<reference evidence="2" key="1">
    <citation type="submission" date="2023-03" db="EMBL/GenBank/DDBJ databases">
        <title>Massive genome expansion in bonnet fungi (Mycena s.s.) driven by repeated elements and novel gene families across ecological guilds.</title>
        <authorList>
            <consortium name="Lawrence Berkeley National Laboratory"/>
            <person name="Harder C.B."/>
            <person name="Miyauchi S."/>
            <person name="Viragh M."/>
            <person name="Kuo A."/>
            <person name="Thoen E."/>
            <person name="Andreopoulos B."/>
            <person name="Lu D."/>
            <person name="Skrede I."/>
            <person name="Drula E."/>
            <person name="Henrissat B."/>
            <person name="Morin E."/>
            <person name="Kohler A."/>
            <person name="Barry K."/>
            <person name="LaButti K."/>
            <person name="Morin E."/>
            <person name="Salamov A."/>
            <person name="Lipzen A."/>
            <person name="Mereny Z."/>
            <person name="Hegedus B."/>
            <person name="Baldrian P."/>
            <person name="Stursova M."/>
            <person name="Weitz H."/>
            <person name="Taylor A."/>
            <person name="Grigoriev I.V."/>
            <person name="Nagy L.G."/>
            <person name="Martin F."/>
            <person name="Kauserud H."/>
        </authorList>
    </citation>
    <scope>NUCLEOTIDE SEQUENCE</scope>
    <source>
        <strain evidence="2">CBHHK067</strain>
    </source>
</reference>
<dbReference type="Proteomes" id="UP001221757">
    <property type="component" value="Unassembled WGS sequence"/>
</dbReference>
<feature type="coiled-coil region" evidence="1">
    <location>
        <begin position="6"/>
        <end position="33"/>
    </location>
</feature>
<sequence length="288" mass="32317">MTSGAKKEKARKKARAQKLLEEEQQRVEVETAQRASCRAWPAHPDSRPFFDTSTLIFYDDDTPQLVFPPNHPAANWPPHLQSYIYGPLDDEPPPHVPVLHIANSGRSRDFSALRGIASTHPWRTIRRRNHRLFPQRREQRPFPKALPKRTDHPPGLSLRPIDILGLWPLHHDDPIHPDEVPALDIPAPLICPCPADHLVLPVPTLPAQTAYGLVRSSLAVACAGEKAVLDAVSDVFDISWGPHTTATQKFHLLELPGDQLPVFREFLHPAIANFAHGWVTHCLQDSFG</sequence>
<evidence type="ECO:0000313" key="3">
    <source>
        <dbReference type="Proteomes" id="UP001221757"/>
    </source>
</evidence>
<dbReference type="AlphaFoldDB" id="A0AAD7CNK0"/>
<name>A0AAD7CNK0_MYCRO</name>
<gene>
    <name evidence="2" type="ORF">B0H17DRAFT_1099359</name>
</gene>